<evidence type="ECO:0000313" key="2">
    <source>
        <dbReference type="EMBL" id="GHA14970.1"/>
    </source>
</evidence>
<feature type="region of interest" description="Disordered" evidence="1">
    <location>
        <begin position="133"/>
        <end position="206"/>
    </location>
</feature>
<organism evidence="2 3">
    <name type="scientific">Streptomyces canarius</name>
    <dbReference type="NCBI Taxonomy" id="285453"/>
    <lineage>
        <taxon>Bacteria</taxon>
        <taxon>Bacillati</taxon>
        <taxon>Actinomycetota</taxon>
        <taxon>Actinomycetes</taxon>
        <taxon>Kitasatosporales</taxon>
        <taxon>Streptomycetaceae</taxon>
        <taxon>Streptomyces</taxon>
    </lineage>
</organism>
<evidence type="ECO:0000256" key="1">
    <source>
        <dbReference type="SAM" id="MobiDB-lite"/>
    </source>
</evidence>
<dbReference type="Proteomes" id="UP000653644">
    <property type="component" value="Unassembled WGS sequence"/>
</dbReference>
<sequence length="206" mass="22110">MLRQDQLFVAEDGTLWVRTEPAPDVADDDIRRHRALRREYDRPAGGGFLGLGGAPAAAREDGAVEGVWWAAGGPAVGVLGTLLVRSAAARRVPGRRGTSLVRSWLISEGIRGRHLWHPQMRACCSVLWRGPHPGPPSSATVRDRQECLASRSDRTDQPGSATPGTVPRSLLATAQHSPAPRRGPHLVRCAPASRPPPRSARASSRA</sequence>
<feature type="compositionally biased region" description="Basic and acidic residues" evidence="1">
    <location>
        <begin position="141"/>
        <end position="156"/>
    </location>
</feature>
<name>A0ABQ3CIH6_9ACTN</name>
<comment type="caution">
    <text evidence="2">The sequence shown here is derived from an EMBL/GenBank/DDBJ whole genome shotgun (WGS) entry which is preliminary data.</text>
</comment>
<keyword evidence="3" id="KW-1185">Reference proteome</keyword>
<proteinExistence type="predicted"/>
<accession>A0ABQ3CIH6</accession>
<reference evidence="3" key="1">
    <citation type="journal article" date="2019" name="Int. J. Syst. Evol. Microbiol.">
        <title>The Global Catalogue of Microorganisms (GCM) 10K type strain sequencing project: providing services to taxonomists for standard genome sequencing and annotation.</title>
        <authorList>
            <consortium name="The Broad Institute Genomics Platform"/>
            <consortium name="The Broad Institute Genome Sequencing Center for Infectious Disease"/>
            <person name="Wu L."/>
            <person name="Ma J."/>
        </authorList>
    </citation>
    <scope>NUCLEOTIDE SEQUENCE [LARGE SCALE GENOMIC DNA]</scope>
    <source>
        <strain evidence="3">JCM 4733</strain>
    </source>
</reference>
<protein>
    <submittedName>
        <fullName evidence="2">Uncharacterized protein</fullName>
    </submittedName>
</protein>
<dbReference type="EMBL" id="BMVN01000005">
    <property type="protein sequence ID" value="GHA14970.1"/>
    <property type="molecule type" value="Genomic_DNA"/>
</dbReference>
<gene>
    <name evidence="2" type="ORF">GCM10010345_19480</name>
</gene>
<evidence type="ECO:0000313" key="3">
    <source>
        <dbReference type="Proteomes" id="UP000653644"/>
    </source>
</evidence>